<dbReference type="EMBL" id="AYCK01004366">
    <property type="status" value="NOT_ANNOTATED_CDS"/>
    <property type="molecule type" value="Genomic_DNA"/>
</dbReference>
<dbReference type="InterPro" id="IPR001507">
    <property type="entry name" value="ZP_dom"/>
</dbReference>
<dbReference type="Pfam" id="PF00100">
    <property type="entry name" value="Zona_pellucida"/>
    <property type="match status" value="1"/>
</dbReference>
<dbReference type="GO" id="GO:2000344">
    <property type="term" value="P:positive regulation of acrosome reaction"/>
    <property type="evidence" value="ECO:0007669"/>
    <property type="project" value="TreeGrafter"/>
</dbReference>
<dbReference type="InterPro" id="IPR055355">
    <property type="entry name" value="ZP-C"/>
</dbReference>
<dbReference type="GeneTree" id="ENSGT00940000166316"/>
<reference evidence="4" key="2">
    <citation type="submission" date="2025-08" db="UniProtKB">
        <authorList>
            <consortium name="Ensembl"/>
        </authorList>
    </citation>
    <scope>IDENTIFICATION</scope>
</reference>
<evidence type="ECO:0000313" key="5">
    <source>
        <dbReference type="Proteomes" id="UP000028760"/>
    </source>
</evidence>
<feature type="region of interest" description="Disordered" evidence="2">
    <location>
        <begin position="153"/>
        <end position="182"/>
    </location>
</feature>
<protein>
    <submittedName>
        <fullName evidence="4">Netrin 5</fullName>
    </submittedName>
</protein>
<dbReference type="AlphaFoldDB" id="A0A096MCJ0"/>
<dbReference type="PANTHER" id="PTHR11576:SF2">
    <property type="entry name" value="ZONA PELLUCIDA SPERM-BINDING PROTEIN 3"/>
    <property type="match status" value="1"/>
</dbReference>
<dbReference type="FunFam" id="2.60.40.4100:FF:000002">
    <property type="entry name" value="Zona pellucida sperm-binding protein 3"/>
    <property type="match status" value="1"/>
</dbReference>
<reference evidence="5" key="1">
    <citation type="submission" date="2013-10" db="EMBL/GenBank/DDBJ databases">
        <authorList>
            <person name="Schartl M."/>
            <person name="Warren W."/>
        </authorList>
    </citation>
    <scope>NUCLEOTIDE SEQUENCE [LARGE SCALE GENOMIC DNA]</scope>
    <source>
        <strain evidence="5">female</strain>
    </source>
</reference>
<dbReference type="InterPro" id="IPR042235">
    <property type="entry name" value="ZP-C_dom"/>
</dbReference>
<dbReference type="Ensembl" id="ENSPFOT00000024851.1">
    <property type="protein sequence ID" value="ENSPFOP00000029131.1"/>
    <property type="gene ID" value="ENSPFOG00000010831.2"/>
</dbReference>
<accession>A0A096MCJ0</accession>
<reference evidence="4" key="3">
    <citation type="submission" date="2025-09" db="UniProtKB">
        <authorList>
            <consortium name="Ensembl"/>
        </authorList>
    </citation>
    <scope>IDENTIFICATION</scope>
</reference>
<dbReference type="PANTHER" id="PTHR11576">
    <property type="entry name" value="ZONA PELLUCIDA SPERM-BINDING PROTEIN 3"/>
    <property type="match status" value="1"/>
</dbReference>
<dbReference type="Gene3D" id="2.60.40.4100">
    <property type="entry name" value="Zona pellucida, ZP-C domain"/>
    <property type="match status" value="1"/>
</dbReference>
<sequence length="182" mass="20455">SRERNSPLYFMSEMVDILASIDHPSPSSLRLHAGSCVATLTPDVDSRPRYPFIDHQGCFTDSQLSGSGSRFLPRVRDDLLHIQLEPFLFHQDRTRSIYITCYLEAVKDPEKKACAFTTGRWRSADGDDHACESCDRPGEAAEGSSAYFIHERAQRSNRERGLKEATMGPITFVPERDDETAG</sequence>
<evidence type="ECO:0000259" key="3">
    <source>
        <dbReference type="PROSITE" id="PS51034"/>
    </source>
</evidence>
<name>A0A096MCJ0_POEFO</name>
<evidence type="ECO:0000313" key="4">
    <source>
        <dbReference type="Ensembl" id="ENSPFOP00000029131.1"/>
    </source>
</evidence>
<keyword evidence="5" id="KW-1185">Reference proteome</keyword>
<dbReference type="Proteomes" id="UP000028760">
    <property type="component" value="Unassembled WGS sequence"/>
</dbReference>
<feature type="compositionally biased region" description="Basic and acidic residues" evidence="2">
    <location>
        <begin position="153"/>
        <end position="163"/>
    </location>
</feature>
<dbReference type="GO" id="GO:0035803">
    <property type="term" value="P:egg coat formation"/>
    <property type="evidence" value="ECO:0007669"/>
    <property type="project" value="TreeGrafter"/>
</dbReference>
<evidence type="ECO:0000256" key="1">
    <source>
        <dbReference type="ARBA" id="ARBA00023157"/>
    </source>
</evidence>
<keyword evidence="1" id="KW-1015">Disulfide bond</keyword>
<dbReference type="GO" id="GO:0007339">
    <property type="term" value="P:binding of sperm to zona pellucida"/>
    <property type="evidence" value="ECO:0007669"/>
    <property type="project" value="TreeGrafter"/>
</dbReference>
<feature type="domain" description="ZP" evidence="3">
    <location>
        <begin position="1"/>
        <end position="121"/>
    </location>
</feature>
<dbReference type="GO" id="GO:0032190">
    <property type="term" value="F:acrosin binding"/>
    <property type="evidence" value="ECO:0007669"/>
    <property type="project" value="TreeGrafter"/>
</dbReference>
<proteinExistence type="predicted"/>
<evidence type="ECO:0000256" key="2">
    <source>
        <dbReference type="SAM" id="MobiDB-lite"/>
    </source>
</evidence>
<dbReference type="GO" id="GO:0031012">
    <property type="term" value="C:extracellular matrix"/>
    <property type="evidence" value="ECO:0007669"/>
    <property type="project" value="TreeGrafter"/>
</dbReference>
<organism evidence="4 5">
    <name type="scientific">Poecilia formosa</name>
    <name type="common">Amazon molly</name>
    <name type="synonym">Limia formosa</name>
    <dbReference type="NCBI Taxonomy" id="48698"/>
    <lineage>
        <taxon>Eukaryota</taxon>
        <taxon>Metazoa</taxon>
        <taxon>Chordata</taxon>
        <taxon>Craniata</taxon>
        <taxon>Vertebrata</taxon>
        <taxon>Euteleostomi</taxon>
        <taxon>Actinopterygii</taxon>
        <taxon>Neopterygii</taxon>
        <taxon>Teleostei</taxon>
        <taxon>Neoteleostei</taxon>
        <taxon>Acanthomorphata</taxon>
        <taxon>Ovalentaria</taxon>
        <taxon>Atherinomorphae</taxon>
        <taxon>Cyprinodontiformes</taxon>
        <taxon>Poeciliidae</taxon>
        <taxon>Poeciliinae</taxon>
        <taxon>Poecilia</taxon>
    </lineage>
</organism>
<dbReference type="PROSITE" id="PS51034">
    <property type="entry name" value="ZP_2"/>
    <property type="match status" value="1"/>
</dbReference>